<accession>X1DNP9</accession>
<name>X1DNP9_9ZZZZ</name>
<evidence type="ECO:0000313" key="1">
    <source>
        <dbReference type="EMBL" id="GAH06614.1"/>
    </source>
</evidence>
<sequence>LKSKLQYGTTGGSTGIPLGFYHEKGVSEAKERAFIITLWHRVNFKMDDRCVVLRGNVVHSANKGKFWEYDPLNKYLILSSYHMTDETLP</sequence>
<gene>
    <name evidence="1" type="ORF">S01H4_60872</name>
</gene>
<dbReference type="AlphaFoldDB" id="X1DNP9"/>
<comment type="caution">
    <text evidence="1">The sequence shown here is derived from an EMBL/GenBank/DDBJ whole genome shotgun (WGS) entry which is preliminary data.</text>
</comment>
<feature type="non-terminal residue" evidence="1">
    <location>
        <position position="1"/>
    </location>
</feature>
<protein>
    <submittedName>
        <fullName evidence="1">Uncharacterized protein</fullName>
    </submittedName>
</protein>
<organism evidence="1">
    <name type="scientific">marine sediment metagenome</name>
    <dbReference type="NCBI Taxonomy" id="412755"/>
    <lineage>
        <taxon>unclassified sequences</taxon>
        <taxon>metagenomes</taxon>
        <taxon>ecological metagenomes</taxon>
    </lineage>
</organism>
<dbReference type="EMBL" id="BART01035982">
    <property type="protein sequence ID" value="GAH06614.1"/>
    <property type="molecule type" value="Genomic_DNA"/>
</dbReference>
<reference evidence="1" key="1">
    <citation type="journal article" date="2014" name="Front. Microbiol.">
        <title>High frequency of phylogenetically diverse reductive dehalogenase-homologous genes in deep subseafloor sedimentary metagenomes.</title>
        <authorList>
            <person name="Kawai M."/>
            <person name="Futagami T."/>
            <person name="Toyoda A."/>
            <person name="Takaki Y."/>
            <person name="Nishi S."/>
            <person name="Hori S."/>
            <person name="Arai W."/>
            <person name="Tsubouchi T."/>
            <person name="Morono Y."/>
            <person name="Uchiyama I."/>
            <person name="Ito T."/>
            <person name="Fujiyama A."/>
            <person name="Inagaki F."/>
            <person name="Takami H."/>
        </authorList>
    </citation>
    <scope>NUCLEOTIDE SEQUENCE</scope>
    <source>
        <strain evidence="1">Expedition CK06-06</strain>
    </source>
</reference>
<proteinExistence type="predicted"/>